<dbReference type="PROSITE" id="PS51257">
    <property type="entry name" value="PROKAR_LIPOPROTEIN"/>
    <property type="match status" value="1"/>
</dbReference>
<feature type="transmembrane region" description="Helical" evidence="1">
    <location>
        <begin position="270"/>
        <end position="287"/>
    </location>
</feature>
<dbReference type="Proteomes" id="UP000609651">
    <property type="component" value="Unassembled WGS sequence"/>
</dbReference>
<reference evidence="2 3" key="1">
    <citation type="journal article" date="2020" name="Syst. Appl. Microbiol.">
        <title>Alienimonas chondri sp. nov., a novel planctomycete isolated from the biofilm of the red alga Chondrus crispus.</title>
        <authorList>
            <person name="Vitorino I."/>
            <person name="Albuquerque L."/>
            <person name="Wiegand S."/>
            <person name="Kallscheuer N."/>
            <person name="da Costa M.S."/>
            <person name="Lobo-da-Cunha A."/>
            <person name="Jogler C."/>
            <person name="Lage O.M."/>
        </authorList>
    </citation>
    <scope>NUCLEOTIDE SEQUENCE [LARGE SCALE GENOMIC DNA]</scope>
    <source>
        <strain evidence="2 3">LzC2</strain>
    </source>
</reference>
<feature type="transmembrane region" description="Helical" evidence="1">
    <location>
        <begin position="232"/>
        <end position="250"/>
    </location>
</feature>
<dbReference type="EMBL" id="WTPX01000050">
    <property type="protein sequence ID" value="NNJ25802.1"/>
    <property type="molecule type" value="Genomic_DNA"/>
</dbReference>
<evidence type="ECO:0000256" key="1">
    <source>
        <dbReference type="SAM" id="Phobius"/>
    </source>
</evidence>
<comment type="caution">
    <text evidence="2">The sequence shown here is derived from an EMBL/GenBank/DDBJ whole genome shotgun (WGS) entry which is preliminary data.</text>
</comment>
<evidence type="ECO:0000313" key="3">
    <source>
        <dbReference type="Proteomes" id="UP000609651"/>
    </source>
</evidence>
<keyword evidence="1" id="KW-0472">Membrane</keyword>
<name>A0ABX1VET6_9PLAN</name>
<feature type="transmembrane region" description="Helical" evidence="1">
    <location>
        <begin position="51"/>
        <end position="70"/>
    </location>
</feature>
<evidence type="ECO:0000313" key="2">
    <source>
        <dbReference type="EMBL" id="NNJ25802.1"/>
    </source>
</evidence>
<sequence>MRSFADQTTDAPSLARRTLNATLLAGGTALACWLWWDWWTLEFRRAEPWRAVLGWWGDAVALLWCLFALLRGRANFSFSLDPSLSRRTSGSLADRKRAARWAWAGMMLSVTADLGITASQGWADWQGENRSVPAEGQVVSAEASPPDKHGDRQVRLVVRFPTPDGPHVGAIGVRLDAGPNPQLSREVTAWLRRTIDGAPAGPLDPPEIEVRYDPQWPDRFWVDQMSWNDWTFARFFLMGLPAMQAAWLLMDAPDVLRGIPDDNALAAMGPWAVAVVTLPLLIFCGVMQQMGW</sequence>
<proteinExistence type="predicted"/>
<feature type="transmembrane region" description="Helical" evidence="1">
    <location>
        <begin position="21"/>
        <end position="39"/>
    </location>
</feature>
<keyword evidence="1" id="KW-0812">Transmembrane</keyword>
<protein>
    <submittedName>
        <fullName evidence="2">Uncharacterized protein</fullName>
    </submittedName>
</protein>
<accession>A0ABX1VET6</accession>
<keyword evidence="3" id="KW-1185">Reference proteome</keyword>
<keyword evidence="1" id="KW-1133">Transmembrane helix</keyword>
<organism evidence="2 3">
    <name type="scientific">Alienimonas chondri</name>
    <dbReference type="NCBI Taxonomy" id="2681879"/>
    <lineage>
        <taxon>Bacteria</taxon>
        <taxon>Pseudomonadati</taxon>
        <taxon>Planctomycetota</taxon>
        <taxon>Planctomycetia</taxon>
        <taxon>Planctomycetales</taxon>
        <taxon>Planctomycetaceae</taxon>
        <taxon>Alienimonas</taxon>
    </lineage>
</organism>
<gene>
    <name evidence="2" type="ORF">LzC2_18770</name>
</gene>